<reference evidence="1 2" key="1">
    <citation type="submission" date="2018-08" db="EMBL/GenBank/DDBJ databases">
        <title>Lysinibacillus sp. YLB-03 draft genome sequence.</title>
        <authorList>
            <person name="Yu L."/>
        </authorList>
    </citation>
    <scope>NUCLEOTIDE SEQUENCE [LARGE SCALE GENOMIC DNA]</scope>
    <source>
        <strain evidence="1 2">YLB-03</strain>
    </source>
</reference>
<dbReference type="EMBL" id="QWEI01000010">
    <property type="protein sequence ID" value="RHW33403.1"/>
    <property type="molecule type" value="Genomic_DNA"/>
</dbReference>
<protein>
    <submittedName>
        <fullName evidence="1">Uncharacterized protein</fullName>
    </submittedName>
</protein>
<evidence type="ECO:0000313" key="2">
    <source>
        <dbReference type="Proteomes" id="UP000265692"/>
    </source>
</evidence>
<dbReference type="AlphaFoldDB" id="A0A396S4F9"/>
<dbReference type="Proteomes" id="UP000265692">
    <property type="component" value="Unassembled WGS sequence"/>
</dbReference>
<name>A0A396S4F9_9BACL</name>
<evidence type="ECO:0000313" key="1">
    <source>
        <dbReference type="EMBL" id="RHW33403.1"/>
    </source>
</evidence>
<dbReference type="RefSeq" id="WP_118877267.1">
    <property type="nucleotide sequence ID" value="NZ_QWEI01000010.1"/>
</dbReference>
<proteinExistence type="predicted"/>
<accession>A0A396S4F9</accession>
<sequence length="97" mass="11433">MMHFKKLYVDEILKQSEYLRELGNIDSQLQQVLINAGRQKNIYPTLEIKSPFNPTYKNQYNGVYLQLSLGEIKRLITGQYTEDDVDYLNKFANKKVL</sequence>
<comment type="caution">
    <text evidence="1">The sequence shown here is derived from an EMBL/GenBank/DDBJ whole genome shotgun (WGS) entry which is preliminary data.</text>
</comment>
<keyword evidence="2" id="KW-1185">Reference proteome</keyword>
<dbReference type="OrthoDB" id="2988735at2"/>
<gene>
    <name evidence="1" type="ORF">D1B33_15255</name>
</gene>
<organism evidence="1 2">
    <name type="scientific">Ureibacillus yapensis</name>
    <dbReference type="NCBI Taxonomy" id="2304605"/>
    <lineage>
        <taxon>Bacteria</taxon>
        <taxon>Bacillati</taxon>
        <taxon>Bacillota</taxon>
        <taxon>Bacilli</taxon>
        <taxon>Bacillales</taxon>
        <taxon>Caryophanaceae</taxon>
        <taxon>Ureibacillus</taxon>
    </lineage>
</organism>